<keyword evidence="3" id="KW-1185">Reference proteome</keyword>
<dbReference type="AlphaFoldDB" id="A0A1H8FAT2"/>
<name>A0A1H8FAT2_9RHOB</name>
<dbReference type="EMBL" id="FOCI01000012">
    <property type="protein sequence ID" value="SEN28564.1"/>
    <property type="molecule type" value="Genomic_DNA"/>
</dbReference>
<evidence type="ECO:0000313" key="2">
    <source>
        <dbReference type="EMBL" id="SEN28564.1"/>
    </source>
</evidence>
<feature type="region of interest" description="Disordered" evidence="1">
    <location>
        <begin position="45"/>
        <end position="67"/>
    </location>
</feature>
<dbReference type="STRING" id="245187.SAMN04488003_11299"/>
<dbReference type="Proteomes" id="UP000199585">
    <property type="component" value="Unassembled WGS sequence"/>
</dbReference>
<evidence type="ECO:0000256" key="1">
    <source>
        <dbReference type="SAM" id="MobiDB-lite"/>
    </source>
</evidence>
<accession>A0A1H8FAT2</accession>
<gene>
    <name evidence="2" type="ORF">SAMN04488003_11299</name>
</gene>
<reference evidence="2 3" key="1">
    <citation type="submission" date="2016-10" db="EMBL/GenBank/DDBJ databases">
        <authorList>
            <person name="de Groot N.N."/>
        </authorList>
    </citation>
    <scope>NUCLEOTIDE SEQUENCE [LARGE SCALE GENOMIC DNA]</scope>
    <source>
        <strain evidence="2 3">DSM 16213</strain>
    </source>
</reference>
<evidence type="ECO:0000313" key="3">
    <source>
        <dbReference type="Proteomes" id="UP000199585"/>
    </source>
</evidence>
<protein>
    <submittedName>
        <fullName evidence="2">Uncharacterized protein</fullName>
    </submittedName>
</protein>
<sequence>MQIGILRTAVRRAGLWLSERVRPRAMDPYDPEPLYRGAVVTAPRSNVQRAGRRRPTSAANRLRYPVS</sequence>
<organism evidence="2 3">
    <name type="scientific">Loktanella fryxellensis</name>
    <dbReference type="NCBI Taxonomy" id="245187"/>
    <lineage>
        <taxon>Bacteria</taxon>
        <taxon>Pseudomonadati</taxon>
        <taxon>Pseudomonadota</taxon>
        <taxon>Alphaproteobacteria</taxon>
        <taxon>Rhodobacterales</taxon>
        <taxon>Roseobacteraceae</taxon>
        <taxon>Loktanella</taxon>
    </lineage>
</organism>
<proteinExistence type="predicted"/>